<dbReference type="EMBL" id="JRKL02008286">
    <property type="protein sequence ID" value="KAF3947014.1"/>
    <property type="molecule type" value="Genomic_DNA"/>
</dbReference>
<proteinExistence type="predicted"/>
<protein>
    <submittedName>
        <fullName evidence="1">Uncharacterized protein</fullName>
    </submittedName>
</protein>
<evidence type="ECO:0000313" key="2">
    <source>
        <dbReference type="Proteomes" id="UP000737018"/>
    </source>
</evidence>
<comment type="caution">
    <text evidence="1">The sequence shown here is derived from an EMBL/GenBank/DDBJ whole genome shotgun (WGS) entry which is preliminary data.</text>
</comment>
<reference evidence="1" key="1">
    <citation type="submission" date="2020-03" db="EMBL/GenBank/DDBJ databases">
        <title>Castanea mollissima Vanexum genome sequencing.</title>
        <authorList>
            <person name="Staton M."/>
        </authorList>
    </citation>
    <scope>NUCLEOTIDE SEQUENCE</scope>
    <source>
        <tissue evidence="1">Leaf</tissue>
    </source>
</reference>
<name>A0A8J4QJJ1_9ROSI</name>
<accession>A0A8J4QJJ1</accession>
<organism evidence="1 2">
    <name type="scientific">Castanea mollissima</name>
    <name type="common">Chinese chestnut</name>
    <dbReference type="NCBI Taxonomy" id="60419"/>
    <lineage>
        <taxon>Eukaryota</taxon>
        <taxon>Viridiplantae</taxon>
        <taxon>Streptophyta</taxon>
        <taxon>Embryophyta</taxon>
        <taxon>Tracheophyta</taxon>
        <taxon>Spermatophyta</taxon>
        <taxon>Magnoliopsida</taxon>
        <taxon>eudicotyledons</taxon>
        <taxon>Gunneridae</taxon>
        <taxon>Pentapetalae</taxon>
        <taxon>rosids</taxon>
        <taxon>fabids</taxon>
        <taxon>Fagales</taxon>
        <taxon>Fagaceae</taxon>
        <taxon>Castanea</taxon>
    </lineage>
</organism>
<dbReference type="OrthoDB" id="1735524at2759"/>
<sequence>RETSPFYSTLLSPPVLPSMLSYNQFSFSFQSGRRDEVTSIAMNICHLSTVAEVSEFECDKLLDDIKATKKDTALRLALSRLASDFGRESMLSLQRFFSSRRAPVISTGLLKGLLFKQQHAARKVSAFSCIVNKFNNIVV</sequence>
<dbReference type="Proteomes" id="UP000737018">
    <property type="component" value="Unassembled WGS sequence"/>
</dbReference>
<feature type="non-terminal residue" evidence="1">
    <location>
        <position position="1"/>
    </location>
</feature>
<evidence type="ECO:0000313" key="1">
    <source>
        <dbReference type="EMBL" id="KAF3947014.1"/>
    </source>
</evidence>
<dbReference type="AlphaFoldDB" id="A0A8J4QJJ1"/>
<gene>
    <name evidence="1" type="ORF">CMV_026795</name>
</gene>
<keyword evidence="2" id="KW-1185">Reference proteome</keyword>